<protein>
    <recommendedName>
        <fullName evidence="6">Beta-1,6-galactofuranosyltransferase</fullName>
    </recommendedName>
</protein>
<dbReference type="GeneID" id="93923982"/>
<keyword evidence="5" id="KW-1185">Reference proteome</keyword>
<evidence type="ECO:0008006" key="6">
    <source>
        <dbReference type="Google" id="ProtNLM"/>
    </source>
</evidence>
<dbReference type="Proteomes" id="UP000245369">
    <property type="component" value="Chromosome"/>
</dbReference>
<evidence type="ECO:0000259" key="3">
    <source>
        <dbReference type="Pfam" id="PF26337"/>
    </source>
</evidence>
<organism evidence="4 5">
    <name type="scientific">Streptococcus sobrinus</name>
    <dbReference type="NCBI Taxonomy" id="1310"/>
    <lineage>
        <taxon>Bacteria</taxon>
        <taxon>Bacillati</taxon>
        <taxon>Bacillota</taxon>
        <taxon>Bacilli</taxon>
        <taxon>Lactobacillales</taxon>
        <taxon>Streptococcaceae</taxon>
        <taxon>Streptococcus</taxon>
    </lineage>
</organism>
<evidence type="ECO:0000313" key="4">
    <source>
        <dbReference type="EMBL" id="AWN20847.1"/>
    </source>
</evidence>
<dbReference type="InterPro" id="IPR058592">
    <property type="entry name" value="Gtf3_C"/>
</dbReference>
<evidence type="ECO:0000259" key="2">
    <source>
        <dbReference type="Pfam" id="PF26334"/>
    </source>
</evidence>
<dbReference type="RefSeq" id="WP_028798390.1">
    <property type="nucleotide sequence ID" value="NZ_CP029490.1"/>
</dbReference>
<dbReference type="InterPro" id="IPR058591">
    <property type="entry name" value="Gtf3_N"/>
</dbReference>
<evidence type="ECO:0000256" key="1">
    <source>
        <dbReference type="ARBA" id="ARBA00022679"/>
    </source>
</evidence>
<dbReference type="Pfam" id="PF26337">
    <property type="entry name" value="Gtf3_C"/>
    <property type="match status" value="1"/>
</dbReference>
<feature type="domain" description="Glucosyltransferase 3-like C-terminal" evidence="3">
    <location>
        <begin position="172"/>
        <end position="333"/>
    </location>
</feature>
<accession>A0ABM6W4Z1</accession>
<name>A0ABM6W4Z1_9STRE</name>
<reference evidence="4 5" key="1">
    <citation type="submission" date="2018-05" db="EMBL/GenBank/DDBJ databases">
        <title>Complete genome sequences of Streptococcus sobrinus.</title>
        <authorList>
            <person name="Sales M."/>
            <person name="Jensen P.A."/>
        </authorList>
    </citation>
    <scope>NUCLEOTIDE SEQUENCE [LARGE SCALE GENOMIC DNA]</scope>
    <source>
        <strain evidence="4 5">SL1</strain>
    </source>
</reference>
<keyword evidence="1" id="KW-0808">Transferase</keyword>
<feature type="domain" description="Glucosyltransferase 3-like N-terminal" evidence="2">
    <location>
        <begin position="4"/>
        <end position="151"/>
    </location>
</feature>
<evidence type="ECO:0000313" key="5">
    <source>
        <dbReference type="Proteomes" id="UP000245369"/>
    </source>
</evidence>
<proteinExistence type="predicted"/>
<gene>
    <name evidence="4" type="ORF">DK182_05590</name>
</gene>
<sequence>MRNKYLIDFIRDDTNTAASKAERDISSFLKTIGFLGINYDMSLPRAIKSLGEDYILAKKIKCIEADDICLMQYSMFGRPSLKKLMKKLAFNRHKILLVHDIESLREQMGTSGIAEELALLQEAQCLIVHNDKMADWLREQGLKVPMISLEIFDYAQPVDLKEVRVQNDWKTVVFAGNLDKSSFLRQLKTQTPFYLYGLKSHDQAYQENLTYCGSKTSTEIPSVVSQYGFGLVWDGPGIDSCQGAVGNYMRYNNPHKTSLYLSSNLPVIIGKEAALAGFVEEHGLGLTLDSLEELDDRLARLSQADYDQMKTNCQAMGQRLRNGYYSIKATQEAVEVVGKY</sequence>
<dbReference type="Gene3D" id="3.40.50.2000">
    <property type="entry name" value="Glycogen Phosphorylase B"/>
    <property type="match status" value="2"/>
</dbReference>
<dbReference type="Pfam" id="PF26334">
    <property type="entry name" value="Gtf3_N"/>
    <property type="match status" value="1"/>
</dbReference>
<dbReference type="EMBL" id="CP029490">
    <property type="protein sequence ID" value="AWN20847.1"/>
    <property type="molecule type" value="Genomic_DNA"/>
</dbReference>
<dbReference type="PIRSF" id="PIRSF007023">
    <property type="entry name" value="UDP-Galf_transf"/>
    <property type="match status" value="1"/>
</dbReference>